<name>A0A8H4AX94_GIGMA</name>
<keyword evidence="2" id="KW-1185">Reference proteome</keyword>
<gene>
    <name evidence="1" type="ORF">F8M41_005424</name>
</gene>
<evidence type="ECO:0000313" key="2">
    <source>
        <dbReference type="Proteomes" id="UP000439903"/>
    </source>
</evidence>
<protein>
    <submittedName>
        <fullName evidence="1">Uncharacterized protein</fullName>
    </submittedName>
</protein>
<dbReference type="EMBL" id="WTPW01000152">
    <property type="protein sequence ID" value="KAF0541499.1"/>
    <property type="molecule type" value="Genomic_DNA"/>
</dbReference>
<organism evidence="1 2">
    <name type="scientific">Gigaspora margarita</name>
    <dbReference type="NCBI Taxonomy" id="4874"/>
    <lineage>
        <taxon>Eukaryota</taxon>
        <taxon>Fungi</taxon>
        <taxon>Fungi incertae sedis</taxon>
        <taxon>Mucoromycota</taxon>
        <taxon>Glomeromycotina</taxon>
        <taxon>Glomeromycetes</taxon>
        <taxon>Diversisporales</taxon>
        <taxon>Gigasporaceae</taxon>
        <taxon>Gigaspora</taxon>
    </lineage>
</organism>
<dbReference type="AlphaFoldDB" id="A0A8H4AX94"/>
<reference evidence="1 2" key="1">
    <citation type="journal article" date="2019" name="Environ. Microbiol.">
        <title>At the nexus of three kingdoms: the genome of the mycorrhizal fungus Gigaspora margarita provides insights into plant, endobacterial and fungal interactions.</title>
        <authorList>
            <person name="Venice F."/>
            <person name="Ghignone S."/>
            <person name="Salvioli di Fossalunga A."/>
            <person name="Amselem J."/>
            <person name="Novero M."/>
            <person name="Xianan X."/>
            <person name="Sedzielewska Toro K."/>
            <person name="Morin E."/>
            <person name="Lipzen A."/>
            <person name="Grigoriev I.V."/>
            <person name="Henrissat B."/>
            <person name="Martin F.M."/>
            <person name="Bonfante P."/>
        </authorList>
    </citation>
    <scope>NUCLEOTIDE SEQUENCE [LARGE SCALE GENOMIC DNA]</scope>
    <source>
        <strain evidence="1 2">BEG34</strain>
    </source>
</reference>
<sequence>MCLEKVYLEVSHYIYYKYHIVNLLKQFIVKNEFQTKFRLWLQDNYEYEYYDYDDYLILETNTSSPSLALKINTSSSSSISETNTISTESILITKTNIISANKPSPL</sequence>
<dbReference type="Proteomes" id="UP000439903">
    <property type="component" value="Unassembled WGS sequence"/>
</dbReference>
<evidence type="ECO:0000313" key="1">
    <source>
        <dbReference type="EMBL" id="KAF0541499.1"/>
    </source>
</evidence>
<accession>A0A8H4AX94</accession>
<comment type="caution">
    <text evidence="1">The sequence shown here is derived from an EMBL/GenBank/DDBJ whole genome shotgun (WGS) entry which is preliminary data.</text>
</comment>
<proteinExistence type="predicted"/>